<accession>A0A1G2Q266</accession>
<organism evidence="9 10">
    <name type="scientific">Candidatus Terrybacteria bacterium RIFCSPLOWO2_02_42_20</name>
    <dbReference type="NCBI Taxonomy" id="1802370"/>
    <lineage>
        <taxon>Bacteria</taxon>
        <taxon>Candidatus Terryibacteriota</taxon>
    </lineage>
</organism>
<evidence type="ECO:0008006" key="11">
    <source>
        <dbReference type="Google" id="ProtNLM"/>
    </source>
</evidence>
<feature type="transmembrane region" description="Helical" evidence="6">
    <location>
        <begin position="28"/>
        <end position="45"/>
    </location>
</feature>
<sequence length="497" mass="55239">MRQKFLIIILSGFVAGVFISSFIDFGRAFALFFVFLGVILGAVHFFNRSKIFGLVALLFLAVGLGQLRYGQSDLNGRQSDWQNKTEQRGSFVGIVSDEPEQKENYNRLVLKEEKSGGKILVYLPAYPQYKYGDKLKINGILKKPEKFGDNFDPAKNKNSSGVNWPAYLAKDDIYYEMFYPQTEFVSASNGFWLKEKLFALKANFLLAVANVVPEPHSAFLGGITIGAREGLPKDLEEKFRTTGVAHIVALSGYNITIVAETIMLFFGFLPQYLAISGGVIGVILFAIMTGASATVLRASIMALLALTARATGRIYTVSWALFLAGFFMVLQNPKILRFDTSFQLSFLATLGLIYISPIIKNKLGFVTDKFNLREIFSATISAQIAVLPLLVYKTGLISLVGLPVNFLILPFIPLTMFLGFAVGIFGIFSHLISLPFAWTSYVLLQYELFIVDIFAKLPFSAVNIAGFSEVFLILSYVAIFFIVSHLRQKEKLATQKP</sequence>
<evidence type="ECO:0000256" key="1">
    <source>
        <dbReference type="ARBA" id="ARBA00004651"/>
    </source>
</evidence>
<feature type="transmembrane region" description="Helical" evidence="6">
    <location>
        <begin position="461"/>
        <end position="483"/>
    </location>
</feature>
<comment type="caution">
    <text evidence="9">The sequence shown here is derived from an EMBL/GenBank/DDBJ whole genome shotgun (WGS) entry which is preliminary data.</text>
</comment>
<keyword evidence="4 6" id="KW-1133">Transmembrane helix</keyword>
<name>A0A1G2Q266_9BACT</name>
<feature type="transmembrane region" description="Helical" evidence="6">
    <location>
        <begin position="404"/>
        <end position="428"/>
    </location>
</feature>
<keyword evidence="3 6" id="KW-0812">Transmembrane</keyword>
<dbReference type="PANTHER" id="PTHR30619:SF7">
    <property type="entry name" value="BETA-LACTAMASE DOMAIN PROTEIN"/>
    <property type="match status" value="1"/>
</dbReference>
<keyword evidence="5 6" id="KW-0472">Membrane</keyword>
<dbReference type="InterPro" id="IPR004477">
    <property type="entry name" value="ComEC_N"/>
</dbReference>
<evidence type="ECO:0000313" key="10">
    <source>
        <dbReference type="Proteomes" id="UP000177649"/>
    </source>
</evidence>
<evidence type="ECO:0000256" key="4">
    <source>
        <dbReference type="ARBA" id="ARBA00022989"/>
    </source>
</evidence>
<reference evidence="9 10" key="1">
    <citation type="journal article" date="2016" name="Nat. Commun.">
        <title>Thousands of microbial genomes shed light on interconnected biogeochemical processes in an aquifer system.</title>
        <authorList>
            <person name="Anantharaman K."/>
            <person name="Brown C.T."/>
            <person name="Hug L.A."/>
            <person name="Sharon I."/>
            <person name="Castelle C.J."/>
            <person name="Probst A.J."/>
            <person name="Thomas B.C."/>
            <person name="Singh A."/>
            <person name="Wilkins M.J."/>
            <person name="Karaoz U."/>
            <person name="Brodie E.L."/>
            <person name="Williams K.H."/>
            <person name="Hubbard S.S."/>
            <person name="Banfield J.F."/>
        </authorList>
    </citation>
    <scope>NUCLEOTIDE SEQUENCE [LARGE SCALE GENOMIC DNA]</scope>
</reference>
<feature type="transmembrane region" description="Helical" evidence="6">
    <location>
        <begin position="312"/>
        <end position="330"/>
    </location>
</feature>
<dbReference type="GO" id="GO:0005886">
    <property type="term" value="C:plasma membrane"/>
    <property type="evidence" value="ECO:0007669"/>
    <property type="project" value="UniProtKB-SubCell"/>
</dbReference>
<keyword evidence="2" id="KW-1003">Cell membrane</keyword>
<evidence type="ECO:0000256" key="6">
    <source>
        <dbReference type="SAM" id="Phobius"/>
    </source>
</evidence>
<dbReference type="PANTHER" id="PTHR30619">
    <property type="entry name" value="DNA INTERNALIZATION/COMPETENCE PROTEIN COMEC/REC2"/>
    <property type="match status" value="1"/>
</dbReference>
<feature type="domain" description="ComEC/Rec2-related protein" evidence="7">
    <location>
        <begin position="224"/>
        <end position="487"/>
    </location>
</feature>
<feature type="domain" description="DUF4131" evidence="8">
    <location>
        <begin position="29"/>
        <end position="181"/>
    </location>
</feature>
<protein>
    <recommendedName>
        <fullName evidence="11">ComEC/Rec2-related protein domain-containing protein</fullName>
    </recommendedName>
</protein>
<dbReference type="Proteomes" id="UP000177649">
    <property type="component" value="Unassembled WGS sequence"/>
</dbReference>
<feature type="transmembrane region" description="Helical" evidence="6">
    <location>
        <begin position="243"/>
        <end position="266"/>
    </location>
</feature>
<feature type="transmembrane region" description="Helical" evidence="6">
    <location>
        <begin position="272"/>
        <end position="300"/>
    </location>
</feature>
<evidence type="ECO:0000256" key="2">
    <source>
        <dbReference type="ARBA" id="ARBA00022475"/>
    </source>
</evidence>
<evidence type="ECO:0000313" key="9">
    <source>
        <dbReference type="EMBL" id="OHA54665.1"/>
    </source>
</evidence>
<evidence type="ECO:0000259" key="7">
    <source>
        <dbReference type="Pfam" id="PF03772"/>
    </source>
</evidence>
<dbReference type="AlphaFoldDB" id="A0A1G2Q266"/>
<dbReference type="InterPro" id="IPR025405">
    <property type="entry name" value="DUF4131"/>
</dbReference>
<feature type="transmembrane region" description="Helical" evidence="6">
    <location>
        <begin position="342"/>
        <end position="359"/>
    </location>
</feature>
<proteinExistence type="predicted"/>
<gene>
    <name evidence="9" type="ORF">A2Z62_00360</name>
</gene>
<dbReference type="Pfam" id="PF13567">
    <property type="entry name" value="DUF4131"/>
    <property type="match status" value="1"/>
</dbReference>
<dbReference type="NCBIfam" id="TIGR00360">
    <property type="entry name" value="ComEC_N-term"/>
    <property type="match status" value="1"/>
</dbReference>
<evidence type="ECO:0000259" key="8">
    <source>
        <dbReference type="Pfam" id="PF13567"/>
    </source>
</evidence>
<dbReference type="EMBL" id="MHTA01000005">
    <property type="protein sequence ID" value="OHA54665.1"/>
    <property type="molecule type" value="Genomic_DNA"/>
</dbReference>
<comment type="subcellular location">
    <subcellularLocation>
        <location evidence="1">Cell membrane</location>
        <topology evidence="1">Multi-pass membrane protein</topology>
    </subcellularLocation>
</comment>
<evidence type="ECO:0000256" key="3">
    <source>
        <dbReference type="ARBA" id="ARBA00022692"/>
    </source>
</evidence>
<evidence type="ECO:0000256" key="5">
    <source>
        <dbReference type="ARBA" id="ARBA00023136"/>
    </source>
</evidence>
<dbReference type="Pfam" id="PF03772">
    <property type="entry name" value="Competence"/>
    <property type="match status" value="1"/>
</dbReference>
<dbReference type="InterPro" id="IPR052159">
    <property type="entry name" value="Competence_DNA_uptake"/>
</dbReference>
<feature type="transmembrane region" description="Helical" evidence="6">
    <location>
        <begin position="51"/>
        <end position="69"/>
    </location>
</feature>
<feature type="transmembrane region" description="Helical" evidence="6">
    <location>
        <begin position="6"/>
        <end position="23"/>
    </location>
</feature>
<dbReference type="STRING" id="1802370.A2Z62_00360"/>
<feature type="transmembrane region" description="Helical" evidence="6">
    <location>
        <begin position="371"/>
        <end position="392"/>
    </location>
</feature>